<evidence type="ECO:0000313" key="14">
    <source>
        <dbReference type="Proteomes" id="UP000515977"/>
    </source>
</evidence>
<dbReference type="InterPro" id="IPR006260">
    <property type="entry name" value="TonB/TolA_C"/>
</dbReference>
<keyword evidence="7" id="KW-0653">Protein transport</keyword>
<dbReference type="PANTHER" id="PTHR33446:SF2">
    <property type="entry name" value="PROTEIN TONB"/>
    <property type="match status" value="1"/>
</dbReference>
<dbReference type="EMBL" id="CP060711">
    <property type="protein sequence ID" value="QNN46083.1"/>
    <property type="molecule type" value="Genomic_DNA"/>
</dbReference>
<dbReference type="Gene3D" id="3.30.1150.10">
    <property type="match status" value="1"/>
</dbReference>
<evidence type="ECO:0000256" key="3">
    <source>
        <dbReference type="ARBA" id="ARBA00022448"/>
    </source>
</evidence>
<dbReference type="SUPFAM" id="SSF74653">
    <property type="entry name" value="TolA/TonB C-terminal domain"/>
    <property type="match status" value="1"/>
</dbReference>
<keyword evidence="5" id="KW-0997">Cell inner membrane</keyword>
<proteinExistence type="inferred from homology"/>
<sequence length="232" mass="24724">MIHASVPAPAHPQVSRLRPDPARIFTLSGTFALNLLVFGLLMVPIAIPPPAVLTPQKPNMTIRDIVKRPEPVIVDIAPIPHPRPATPAATHERRSVAPPTHDTAASTIVSDTGNQPVADTGSVADDTLPPGPDIGPGSGPAPMQLAYRAAPAPAYPRVALQRQWSGTVLLQVLVDVDGHPLDVTIARSSGHRELDEAARQQVLKRWSFQPATRDGAPVQAIGLVPVEFNLRR</sequence>
<evidence type="ECO:0000256" key="10">
    <source>
        <dbReference type="SAM" id="MobiDB-lite"/>
    </source>
</evidence>
<dbReference type="PROSITE" id="PS52015">
    <property type="entry name" value="TONB_CTD"/>
    <property type="match status" value="1"/>
</dbReference>
<dbReference type="KEGG" id="tbv:H9L17_12950"/>
<organism evidence="13 14">
    <name type="scientific">Thermomonas brevis</name>
    <dbReference type="NCBI Taxonomy" id="215691"/>
    <lineage>
        <taxon>Bacteria</taxon>
        <taxon>Pseudomonadati</taxon>
        <taxon>Pseudomonadota</taxon>
        <taxon>Gammaproteobacteria</taxon>
        <taxon>Lysobacterales</taxon>
        <taxon>Lysobacteraceae</taxon>
        <taxon>Thermomonas</taxon>
    </lineage>
</organism>
<feature type="region of interest" description="Disordered" evidence="10">
    <location>
        <begin position="76"/>
        <end position="142"/>
    </location>
</feature>
<evidence type="ECO:0000256" key="1">
    <source>
        <dbReference type="ARBA" id="ARBA00004383"/>
    </source>
</evidence>
<dbReference type="RefSeq" id="WP_187569845.1">
    <property type="nucleotide sequence ID" value="NZ_CP060711.1"/>
</dbReference>
<feature type="domain" description="TonB C-terminal" evidence="12">
    <location>
        <begin position="140"/>
        <end position="232"/>
    </location>
</feature>
<dbReference type="AlphaFoldDB" id="A0A7G9QRV8"/>
<dbReference type="GO" id="GO:0098797">
    <property type="term" value="C:plasma membrane protein complex"/>
    <property type="evidence" value="ECO:0007669"/>
    <property type="project" value="TreeGrafter"/>
</dbReference>
<dbReference type="InterPro" id="IPR051045">
    <property type="entry name" value="TonB-dependent_transducer"/>
</dbReference>
<comment type="similarity">
    <text evidence="2">Belongs to the TonB family.</text>
</comment>
<dbReference type="Proteomes" id="UP000515977">
    <property type="component" value="Chromosome"/>
</dbReference>
<keyword evidence="9 11" id="KW-0472">Membrane</keyword>
<dbReference type="PANTHER" id="PTHR33446">
    <property type="entry name" value="PROTEIN TONB-RELATED"/>
    <property type="match status" value="1"/>
</dbReference>
<dbReference type="GO" id="GO:0055085">
    <property type="term" value="P:transmembrane transport"/>
    <property type="evidence" value="ECO:0007669"/>
    <property type="project" value="InterPro"/>
</dbReference>
<dbReference type="Pfam" id="PF03544">
    <property type="entry name" value="TonB_C"/>
    <property type="match status" value="1"/>
</dbReference>
<dbReference type="NCBIfam" id="TIGR01352">
    <property type="entry name" value="tonB_Cterm"/>
    <property type="match status" value="1"/>
</dbReference>
<evidence type="ECO:0000256" key="8">
    <source>
        <dbReference type="ARBA" id="ARBA00022989"/>
    </source>
</evidence>
<name>A0A7G9QRV8_9GAMM</name>
<reference evidence="13 14" key="1">
    <citation type="submission" date="2020-08" db="EMBL/GenBank/DDBJ databases">
        <title>Genome sequence of Thermomonas brevis KACC 16975T.</title>
        <authorList>
            <person name="Hyun D.-W."/>
            <person name="Bae J.-W."/>
        </authorList>
    </citation>
    <scope>NUCLEOTIDE SEQUENCE [LARGE SCALE GENOMIC DNA]</scope>
    <source>
        <strain evidence="13 14">KACC 16975</strain>
    </source>
</reference>
<dbReference type="InterPro" id="IPR037682">
    <property type="entry name" value="TonB_C"/>
</dbReference>
<dbReference type="GO" id="GO:0031992">
    <property type="term" value="F:energy transducer activity"/>
    <property type="evidence" value="ECO:0007669"/>
    <property type="project" value="TreeGrafter"/>
</dbReference>
<feature type="compositionally biased region" description="Polar residues" evidence="10">
    <location>
        <begin position="103"/>
        <end position="117"/>
    </location>
</feature>
<dbReference type="GO" id="GO:0015031">
    <property type="term" value="P:protein transport"/>
    <property type="evidence" value="ECO:0007669"/>
    <property type="project" value="UniProtKB-KW"/>
</dbReference>
<evidence type="ECO:0000256" key="9">
    <source>
        <dbReference type="ARBA" id="ARBA00023136"/>
    </source>
</evidence>
<keyword evidence="3" id="KW-0813">Transport</keyword>
<evidence type="ECO:0000256" key="4">
    <source>
        <dbReference type="ARBA" id="ARBA00022475"/>
    </source>
</evidence>
<accession>A0A7G9QRV8</accession>
<keyword evidence="14" id="KW-1185">Reference proteome</keyword>
<keyword evidence="4" id="KW-1003">Cell membrane</keyword>
<keyword evidence="6 11" id="KW-0812">Transmembrane</keyword>
<evidence type="ECO:0000256" key="2">
    <source>
        <dbReference type="ARBA" id="ARBA00006555"/>
    </source>
</evidence>
<keyword evidence="8 11" id="KW-1133">Transmembrane helix</keyword>
<comment type="subcellular location">
    <subcellularLocation>
        <location evidence="1">Cell inner membrane</location>
        <topology evidence="1">Single-pass membrane protein</topology>
        <orientation evidence="1">Periplasmic side</orientation>
    </subcellularLocation>
</comment>
<gene>
    <name evidence="13" type="ORF">H9L17_12950</name>
</gene>
<feature type="transmembrane region" description="Helical" evidence="11">
    <location>
        <begin position="24"/>
        <end position="47"/>
    </location>
</feature>
<evidence type="ECO:0000313" key="13">
    <source>
        <dbReference type="EMBL" id="QNN46083.1"/>
    </source>
</evidence>
<evidence type="ECO:0000256" key="5">
    <source>
        <dbReference type="ARBA" id="ARBA00022519"/>
    </source>
</evidence>
<evidence type="ECO:0000256" key="6">
    <source>
        <dbReference type="ARBA" id="ARBA00022692"/>
    </source>
</evidence>
<evidence type="ECO:0000256" key="7">
    <source>
        <dbReference type="ARBA" id="ARBA00022927"/>
    </source>
</evidence>
<evidence type="ECO:0000256" key="11">
    <source>
        <dbReference type="SAM" id="Phobius"/>
    </source>
</evidence>
<evidence type="ECO:0000259" key="12">
    <source>
        <dbReference type="PROSITE" id="PS52015"/>
    </source>
</evidence>
<protein>
    <submittedName>
        <fullName evidence="13">Energy transducer TonB</fullName>
    </submittedName>
</protein>